<evidence type="ECO:0000259" key="4">
    <source>
        <dbReference type="PROSITE" id="PS50949"/>
    </source>
</evidence>
<dbReference type="SUPFAM" id="SSF46785">
    <property type="entry name" value="Winged helix' DNA-binding domain"/>
    <property type="match status" value="1"/>
</dbReference>
<reference evidence="5" key="1">
    <citation type="submission" date="2022-08" db="EMBL/GenBank/DDBJ databases">
        <title>Genome Sequence of the sulphate-reducing bacterium, Pseudodesulfovibrio portus JCM14722.</title>
        <authorList>
            <person name="Kondo R."/>
            <person name="Kataoka T."/>
        </authorList>
    </citation>
    <scope>NUCLEOTIDE SEQUENCE</scope>
    <source>
        <strain evidence="5">JCM 14722</strain>
    </source>
</reference>
<organism evidence="5 6">
    <name type="scientific">Pseudodesulfovibrio portus</name>
    <dbReference type="NCBI Taxonomy" id="231439"/>
    <lineage>
        <taxon>Bacteria</taxon>
        <taxon>Pseudomonadati</taxon>
        <taxon>Thermodesulfobacteriota</taxon>
        <taxon>Desulfovibrionia</taxon>
        <taxon>Desulfovibrionales</taxon>
        <taxon>Desulfovibrionaceae</taxon>
    </lineage>
</organism>
<dbReference type="SUPFAM" id="SSF48008">
    <property type="entry name" value="GntR ligand-binding domain-like"/>
    <property type="match status" value="1"/>
</dbReference>
<dbReference type="PANTHER" id="PTHR43537:SF5">
    <property type="entry name" value="UXU OPERON TRANSCRIPTIONAL REGULATOR"/>
    <property type="match status" value="1"/>
</dbReference>
<dbReference type="InterPro" id="IPR036390">
    <property type="entry name" value="WH_DNA-bd_sf"/>
</dbReference>
<protein>
    <submittedName>
        <fullName evidence="5">GntR family transcriptional regulator</fullName>
    </submittedName>
</protein>
<keyword evidence="2" id="KW-0238">DNA-binding</keyword>
<keyword evidence="3" id="KW-0804">Transcription</keyword>
<keyword evidence="6" id="KW-1185">Reference proteome</keyword>
<dbReference type="PROSITE" id="PS50949">
    <property type="entry name" value="HTH_GNTR"/>
    <property type="match status" value="1"/>
</dbReference>
<dbReference type="Proteomes" id="UP001061361">
    <property type="component" value="Chromosome"/>
</dbReference>
<name>A0ABM8ATS0_9BACT</name>
<evidence type="ECO:0000256" key="1">
    <source>
        <dbReference type="ARBA" id="ARBA00023015"/>
    </source>
</evidence>
<dbReference type="PRINTS" id="PR00035">
    <property type="entry name" value="HTHGNTR"/>
</dbReference>
<evidence type="ECO:0000256" key="2">
    <source>
        <dbReference type="ARBA" id="ARBA00023125"/>
    </source>
</evidence>
<dbReference type="Pfam" id="PF07729">
    <property type="entry name" value="FCD"/>
    <property type="match status" value="1"/>
</dbReference>
<dbReference type="RefSeq" id="WP_264981739.1">
    <property type="nucleotide sequence ID" value="NZ_AP026708.1"/>
</dbReference>
<dbReference type="PANTHER" id="PTHR43537">
    <property type="entry name" value="TRANSCRIPTIONAL REGULATOR, GNTR FAMILY"/>
    <property type="match status" value="1"/>
</dbReference>
<dbReference type="CDD" id="cd07377">
    <property type="entry name" value="WHTH_GntR"/>
    <property type="match status" value="1"/>
</dbReference>
<evidence type="ECO:0000313" key="6">
    <source>
        <dbReference type="Proteomes" id="UP001061361"/>
    </source>
</evidence>
<dbReference type="InterPro" id="IPR011711">
    <property type="entry name" value="GntR_C"/>
</dbReference>
<dbReference type="Pfam" id="PF00392">
    <property type="entry name" value="GntR"/>
    <property type="match status" value="1"/>
</dbReference>
<keyword evidence="1" id="KW-0805">Transcription regulation</keyword>
<evidence type="ECO:0000313" key="5">
    <source>
        <dbReference type="EMBL" id="BDQ34851.1"/>
    </source>
</evidence>
<dbReference type="Gene3D" id="1.20.120.530">
    <property type="entry name" value="GntR ligand-binding domain-like"/>
    <property type="match status" value="1"/>
</dbReference>
<gene>
    <name evidence="5" type="ORF">JCM14722_23930</name>
</gene>
<dbReference type="InterPro" id="IPR000524">
    <property type="entry name" value="Tscrpt_reg_HTH_GntR"/>
</dbReference>
<accession>A0ABM8ATS0</accession>
<dbReference type="InterPro" id="IPR008920">
    <property type="entry name" value="TF_FadR/GntR_C"/>
</dbReference>
<dbReference type="Gene3D" id="1.10.10.10">
    <property type="entry name" value="Winged helix-like DNA-binding domain superfamily/Winged helix DNA-binding domain"/>
    <property type="match status" value="1"/>
</dbReference>
<feature type="domain" description="HTH gntR-type" evidence="4">
    <location>
        <begin position="13"/>
        <end position="81"/>
    </location>
</feature>
<dbReference type="SMART" id="SM00345">
    <property type="entry name" value="HTH_GNTR"/>
    <property type="match status" value="1"/>
</dbReference>
<evidence type="ECO:0000256" key="3">
    <source>
        <dbReference type="ARBA" id="ARBA00023163"/>
    </source>
</evidence>
<dbReference type="EMBL" id="AP026708">
    <property type="protein sequence ID" value="BDQ34851.1"/>
    <property type="molecule type" value="Genomic_DNA"/>
</dbReference>
<sequence length="263" mass="30154">MAQQQCKDGVSPMGKKDKALEKLGQVIQDLELKAGDRLPPERRLVELLDVSRNTLRSILHSLEARGLVSIRRGSGCYLRVGISSAHDNPLDLNLSPEKAIADQLEAAYMIMPMVAEHAAERIGERHLDELKRCSVNISRSIFQESTERVWSESLTFFRLIAVGTGNDFLVRTVEQICSADMPAYDFFFSMRRDEREAIFADHIKLLHAFRARDAEWARSITANYFLRMCRVLEEREQVPMNDLIFRSLREKAEQDEGIQTWQA</sequence>
<dbReference type="InterPro" id="IPR036388">
    <property type="entry name" value="WH-like_DNA-bd_sf"/>
</dbReference>
<proteinExistence type="predicted"/>